<organism evidence="1">
    <name type="scientific">Mycolicibacterium phage phi1_186018</name>
    <dbReference type="NCBI Taxonomy" id="3236641"/>
    <lineage>
        <taxon>Viruses</taxon>
        <taxon>Duplodnaviria</taxon>
        <taxon>Heunggongvirae</taxon>
        <taxon>Uroviricota</taxon>
        <taxon>Caudoviricetes</taxon>
        <taxon>Bclasvirinae</taxon>
        <taxon>Coopervirus</taxon>
    </lineage>
</organism>
<gene>
    <name evidence="1" type="ORF">NJGIMKJC_CDS0014</name>
</gene>
<accession>A0AB39AKH5</accession>
<reference evidence="1" key="1">
    <citation type="submission" date="2024-06" db="EMBL/GenBank/DDBJ databases">
        <title>The complete genome of Mycolicibacterium smegmatis phage.</title>
        <authorList>
            <person name="Zong M."/>
            <person name="Wu X."/>
            <person name="Feng Y."/>
        </authorList>
    </citation>
    <scope>NUCLEOTIDE SEQUENCE</scope>
</reference>
<name>A0AB39AKH5_9CAUD</name>
<proteinExistence type="predicted"/>
<protein>
    <submittedName>
        <fullName evidence="1">Uncharacterized protein</fullName>
    </submittedName>
</protein>
<evidence type="ECO:0000313" key="1">
    <source>
        <dbReference type="EMBL" id="XDG31280.1"/>
    </source>
</evidence>
<dbReference type="EMBL" id="PP947710">
    <property type="protein sequence ID" value="XDG31280.1"/>
    <property type="molecule type" value="Genomic_DNA"/>
</dbReference>
<sequence>MRSLLSATREFPPELCTGGTITENHIGAA</sequence>